<dbReference type="Gene3D" id="2.30.22.10">
    <property type="entry name" value="Head domain of nucleotide exchange factor GrpE"/>
    <property type="match status" value="1"/>
</dbReference>
<dbReference type="GO" id="GO:0051082">
    <property type="term" value="F:unfolded protein binding"/>
    <property type="evidence" value="ECO:0007669"/>
    <property type="project" value="TreeGrafter"/>
</dbReference>
<dbReference type="SUPFAM" id="SSF51064">
    <property type="entry name" value="Head domain of nucleotide exchange factor GrpE"/>
    <property type="match status" value="1"/>
</dbReference>
<dbReference type="GO" id="GO:0006457">
    <property type="term" value="P:protein folding"/>
    <property type="evidence" value="ECO:0007669"/>
    <property type="project" value="InterPro"/>
</dbReference>
<dbReference type="Proteomes" id="UP000000758">
    <property type="component" value="Chromosome"/>
</dbReference>
<keyword evidence="4" id="KW-0175">Coiled coil</keyword>
<dbReference type="STRING" id="414004.CENSYa_1960"/>
<name>A0RZ00_CENSY</name>
<proteinExistence type="inferred from homology"/>
<dbReference type="InterPro" id="IPR009012">
    <property type="entry name" value="GrpE_head"/>
</dbReference>
<evidence type="ECO:0000313" key="6">
    <source>
        <dbReference type="EMBL" id="ABK78567.1"/>
    </source>
</evidence>
<keyword evidence="2" id="KW-0143">Chaperone</keyword>
<organism evidence="6 7">
    <name type="scientific">Cenarchaeum symbiosum (strain A)</name>
    <dbReference type="NCBI Taxonomy" id="414004"/>
    <lineage>
        <taxon>Archaea</taxon>
        <taxon>Nitrososphaerota</taxon>
        <taxon>Candidatus Cenarchaeales</taxon>
        <taxon>Candidatus Cenarchaeaceae</taxon>
        <taxon>Candidatus Cenarchaeum</taxon>
    </lineage>
</organism>
<evidence type="ECO:0000313" key="7">
    <source>
        <dbReference type="Proteomes" id="UP000000758"/>
    </source>
</evidence>
<dbReference type="KEGG" id="csy:CENSYa_1960"/>
<dbReference type="PANTHER" id="PTHR21237:SF23">
    <property type="entry name" value="GRPE PROTEIN HOMOLOG, MITOCHONDRIAL"/>
    <property type="match status" value="1"/>
</dbReference>
<dbReference type="AlphaFoldDB" id="A0RZ00"/>
<dbReference type="GO" id="GO:0042803">
    <property type="term" value="F:protein homodimerization activity"/>
    <property type="evidence" value="ECO:0007669"/>
    <property type="project" value="InterPro"/>
</dbReference>
<evidence type="ECO:0000256" key="5">
    <source>
        <dbReference type="SAM" id="MobiDB-lite"/>
    </source>
</evidence>
<protein>
    <submittedName>
        <fullName evidence="6">Molecular chaperone GrpE</fullName>
    </submittedName>
</protein>
<dbReference type="Gene3D" id="3.90.20.20">
    <property type="match status" value="1"/>
</dbReference>
<dbReference type="InterPro" id="IPR000740">
    <property type="entry name" value="GrpE"/>
</dbReference>
<evidence type="ECO:0000256" key="2">
    <source>
        <dbReference type="ARBA" id="ARBA00023186"/>
    </source>
</evidence>
<dbReference type="EnsemblBacteria" id="ABK78567">
    <property type="protein sequence ID" value="ABK78567"/>
    <property type="gene ID" value="CENSYa_1960"/>
</dbReference>
<accession>A0RZ00</accession>
<evidence type="ECO:0000256" key="3">
    <source>
        <dbReference type="RuleBase" id="RU004478"/>
    </source>
</evidence>
<dbReference type="HOGENOM" id="CLU_057217_5_2_2"/>
<keyword evidence="7" id="KW-1185">Reference proteome</keyword>
<dbReference type="EMBL" id="DP000238">
    <property type="protein sequence ID" value="ABK78567.1"/>
    <property type="molecule type" value="Genomic_DNA"/>
</dbReference>
<dbReference type="SUPFAM" id="SSF58014">
    <property type="entry name" value="Coiled-coil domain of nucleotide exchange factor GrpE"/>
    <property type="match status" value="1"/>
</dbReference>
<feature type="region of interest" description="Disordered" evidence="5">
    <location>
        <begin position="1"/>
        <end position="39"/>
    </location>
</feature>
<dbReference type="InterPro" id="IPR013805">
    <property type="entry name" value="GrpE_CC"/>
</dbReference>
<comment type="similarity">
    <text evidence="1 3">Belongs to the GrpE family.</text>
</comment>
<gene>
    <name evidence="6" type="ordered locus">CENSYa_1960</name>
</gene>
<dbReference type="GO" id="GO:0051087">
    <property type="term" value="F:protein-folding chaperone binding"/>
    <property type="evidence" value="ECO:0007669"/>
    <property type="project" value="InterPro"/>
</dbReference>
<evidence type="ECO:0000256" key="4">
    <source>
        <dbReference type="SAM" id="Coils"/>
    </source>
</evidence>
<reference evidence="6 7" key="1">
    <citation type="journal article" date="2006" name="Proc. Natl. Acad. Sci. U.S.A.">
        <title>Genomic analysis of the uncultivated marine crenarchaeote Cenarchaeum symbiosum.</title>
        <authorList>
            <person name="Hallam S.J."/>
            <person name="Konstantinidis K.T."/>
            <person name="Putnam N."/>
            <person name="Schleper C."/>
            <person name="Watanabe Y."/>
            <person name="Sugahara J."/>
            <person name="Preston C."/>
            <person name="de la Torre J."/>
            <person name="Richardson P.M."/>
            <person name="DeLong E.F."/>
        </authorList>
    </citation>
    <scope>NUCLEOTIDE SEQUENCE [LARGE SCALE GENOMIC DNA]</scope>
    <source>
        <strain evidence="7">A</strain>
    </source>
</reference>
<evidence type="ECO:0000256" key="1">
    <source>
        <dbReference type="ARBA" id="ARBA00009054"/>
    </source>
</evidence>
<feature type="coiled-coil region" evidence="4">
    <location>
        <begin position="41"/>
        <end position="68"/>
    </location>
</feature>
<dbReference type="PANTHER" id="PTHR21237">
    <property type="entry name" value="GRPE PROTEIN"/>
    <property type="match status" value="1"/>
</dbReference>
<dbReference type="GO" id="GO:0000774">
    <property type="term" value="F:adenyl-nucleotide exchange factor activity"/>
    <property type="evidence" value="ECO:0007669"/>
    <property type="project" value="InterPro"/>
</dbReference>
<sequence>MDEEKAATVQEPFEQEAPGIGDQEAPGISEQQAPGELEEMLEAERLRSADLEEKLKHMLADFQNLEKKTRADIERGVGEGLDGILLDFLEIHDDFARAKDAAADGAAAAGLASVLRNMDSLLAKHGLSTIDALGEIFDPNLHEAISIIQDGSLDEGTVTREIRKGYISRHRVVRPALVEISKKGGVN</sequence>
<dbReference type="HAMAP" id="MF_01151">
    <property type="entry name" value="GrpE"/>
    <property type="match status" value="1"/>
</dbReference>
<dbReference type="PATRIC" id="fig|414004.10.peg.1794"/>
<dbReference type="PRINTS" id="PR00773">
    <property type="entry name" value="GRPEPROTEIN"/>
</dbReference>
<dbReference type="Pfam" id="PF01025">
    <property type="entry name" value="GrpE"/>
    <property type="match status" value="1"/>
</dbReference>